<accession>A0A0F9HGD5</accession>
<sequence length="401" mass="44637">MEFLRDLLCEEMYEITSTDTNKTARMTRQEAERYFGKIEFQEILAGYLPNFVAVKLDETAAAGATSAGSVAGFRGSLFGNGRNRDLRGRLDKKLKKMGFKYINEQEELPSTPASSVKPTFDTQEVVSKLQSAEKSSEVNKNTVAFGLEDDQGNVVKVYVREEQAEDFEHALGIALENDTTTQPEIAEILFELREKFDIVDVVWPQIPEDEEQEAEAPPEGTEGELEGPEGELGDEEPGEGEMVADEDMADETEAESALQAVIGMMKADAEARKAEANARKAEAQAREAGLANQAAEAKIKKEEEVLDMDDFYGKNKEEDEEAKRLTKLAKYRHDLAKEASGKLGESVGDKKKKKKDERNPTTGVPEHDTEEVDPTTGVPLKQKLSFQGYLKYARDFNQAQR</sequence>
<comment type="caution">
    <text evidence="3">The sequence shown here is derived from an EMBL/GenBank/DDBJ whole genome shotgun (WGS) entry which is preliminary data.</text>
</comment>
<feature type="region of interest" description="Disordered" evidence="2">
    <location>
        <begin position="335"/>
        <end position="380"/>
    </location>
</feature>
<feature type="coiled-coil region" evidence="1">
    <location>
        <begin position="264"/>
        <end position="300"/>
    </location>
</feature>
<evidence type="ECO:0000313" key="3">
    <source>
        <dbReference type="EMBL" id="KKM14187.1"/>
    </source>
</evidence>
<protein>
    <submittedName>
        <fullName evidence="3">Uncharacterized protein</fullName>
    </submittedName>
</protein>
<evidence type="ECO:0000256" key="1">
    <source>
        <dbReference type="SAM" id="Coils"/>
    </source>
</evidence>
<reference evidence="3" key="1">
    <citation type="journal article" date="2015" name="Nature">
        <title>Complex archaea that bridge the gap between prokaryotes and eukaryotes.</title>
        <authorList>
            <person name="Spang A."/>
            <person name="Saw J.H."/>
            <person name="Jorgensen S.L."/>
            <person name="Zaremba-Niedzwiedzka K."/>
            <person name="Martijn J."/>
            <person name="Lind A.E."/>
            <person name="van Eijk R."/>
            <person name="Schleper C."/>
            <person name="Guy L."/>
            <person name="Ettema T.J."/>
        </authorList>
    </citation>
    <scope>NUCLEOTIDE SEQUENCE</scope>
</reference>
<keyword evidence="1" id="KW-0175">Coiled coil</keyword>
<gene>
    <name evidence="3" type="ORF">LCGC14_1708660</name>
</gene>
<dbReference type="AlphaFoldDB" id="A0A0F9HGD5"/>
<name>A0A0F9HGD5_9ZZZZ</name>
<organism evidence="3">
    <name type="scientific">marine sediment metagenome</name>
    <dbReference type="NCBI Taxonomy" id="412755"/>
    <lineage>
        <taxon>unclassified sequences</taxon>
        <taxon>metagenomes</taxon>
        <taxon>ecological metagenomes</taxon>
    </lineage>
</organism>
<evidence type="ECO:0000256" key="2">
    <source>
        <dbReference type="SAM" id="MobiDB-lite"/>
    </source>
</evidence>
<dbReference type="EMBL" id="LAZR01015208">
    <property type="protein sequence ID" value="KKM14187.1"/>
    <property type="molecule type" value="Genomic_DNA"/>
</dbReference>
<feature type="region of interest" description="Disordered" evidence="2">
    <location>
        <begin position="209"/>
        <end position="254"/>
    </location>
</feature>
<proteinExistence type="predicted"/>